<dbReference type="AlphaFoldDB" id="F8P086"/>
<dbReference type="RefSeq" id="XP_007319221.1">
    <property type="nucleotide sequence ID" value="XM_007319159.1"/>
</dbReference>
<name>F8P086_SERL9</name>
<evidence type="ECO:0000313" key="2">
    <source>
        <dbReference type="Proteomes" id="UP000008064"/>
    </source>
</evidence>
<dbReference type="EMBL" id="GL945435">
    <property type="protein sequence ID" value="EGO23459.1"/>
    <property type="molecule type" value="Genomic_DNA"/>
</dbReference>
<dbReference type="Proteomes" id="UP000008064">
    <property type="component" value="Unassembled WGS sequence"/>
</dbReference>
<sequence>MFGKAIFVVRSMRRLRSCGLFQGYVPEEWSRYVFELRNESIVELKRLQHQTSPSICVGNKCVDQLLCAPGRSPMRVIYDEIDRQRLRSLQAELGKGKAIFGGDADRAPEKWKIPCYFTPAATDARYQKGERGERSRGFLRVTNSKDRCEKLVRKILDMEPPWWFPDTLFHSQKIKNVIC</sequence>
<accession>F8P086</accession>
<dbReference type="GeneID" id="18819600"/>
<evidence type="ECO:0000313" key="1">
    <source>
        <dbReference type="EMBL" id="EGO23459.1"/>
    </source>
</evidence>
<reference evidence="2" key="1">
    <citation type="journal article" date="2011" name="Science">
        <title>The plant cell wall-decomposing machinery underlies the functional diversity of forest fungi.</title>
        <authorList>
            <person name="Eastwood D.C."/>
            <person name="Floudas D."/>
            <person name="Binder M."/>
            <person name="Majcherczyk A."/>
            <person name="Schneider P."/>
            <person name="Aerts A."/>
            <person name="Asiegbu F.O."/>
            <person name="Baker S.E."/>
            <person name="Barry K."/>
            <person name="Bendiksby M."/>
            <person name="Blumentritt M."/>
            <person name="Coutinho P.M."/>
            <person name="Cullen D."/>
            <person name="de Vries R.P."/>
            <person name="Gathman A."/>
            <person name="Goodell B."/>
            <person name="Henrissat B."/>
            <person name="Ihrmark K."/>
            <person name="Kauserud H."/>
            <person name="Kohler A."/>
            <person name="LaButti K."/>
            <person name="Lapidus A."/>
            <person name="Lavin J.L."/>
            <person name="Lee Y.-H."/>
            <person name="Lindquist E."/>
            <person name="Lilly W."/>
            <person name="Lucas S."/>
            <person name="Morin E."/>
            <person name="Murat C."/>
            <person name="Oguiza J.A."/>
            <person name="Park J."/>
            <person name="Pisabarro A.G."/>
            <person name="Riley R."/>
            <person name="Rosling A."/>
            <person name="Salamov A."/>
            <person name="Schmidt O."/>
            <person name="Schmutz J."/>
            <person name="Skrede I."/>
            <person name="Stenlid J."/>
            <person name="Wiebenga A."/>
            <person name="Xie X."/>
            <person name="Kuees U."/>
            <person name="Hibbett D.S."/>
            <person name="Hoffmeister D."/>
            <person name="Hoegberg N."/>
            <person name="Martin F."/>
            <person name="Grigoriev I.V."/>
            <person name="Watkinson S.C."/>
        </authorList>
    </citation>
    <scope>NUCLEOTIDE SEQUENCE [LARGE SCALE GENOMIC DNA]</scope>
    <source>
        <strain evidence="2">S7.9</strain>
    </source>
</reference>
<dbReference type="KEGG" id="sla:SERLADRAFT_469391"/>
<gene>
    <name evidence="1" type="ORF">SERLADRAFT_469391</name>
</gene>
<dbReference type="HOGENOM" id="CLU_1504331_0_0_1"/>
<proteinExistence type="predicted"/>
<protein>
    <submittedName>
        <fullName evidence="1">Uncharacterized protein</fullName>
    </submittedName>
</protein>
<organism evidence="2">
    <name type="scientific">Serpula lacrymans var. lacrymans (strain S7.9)</name>
    <name type="common">Dry rot fungus</name>
    <dbReference type="NCBI Taxonomy" id="578457"/>
    <lineage>
        <taxon>Eukaryota</taxon>
        <taxon>Fungi</taxon>
        <taxon>Dikarya</taxon>
        <taxon>Basidiomycota</taxon>
        <taxon>Agaricomycotina</taxon>
        <taxon>Agaricomycetes</taxon>
        <taxon>Agaricomycetidae</taxon>
        <taxon>Boletales</taxon>
        <taxon>Coniophorineae</taxon>
        <taxon>Serpulaceae</taxon>
        <taxon>Serpula</taxon>
    </lineage>
</organism>